<keyword evidence="3" id="KW-1185">Reference proteome</keyword>
<feature type="region of interest" description="Disordered" evidence="1">
    <location>
        <begin position="95"/>
        <end position="168"/>
    </location>
</feature>
<dbReference type="EMBL" id="BPLR01019956">
    <property type="protein sequence ID" value="GIX73489.1"/>
    <property type="molecule type" value="Genomic_DNA"/>
</dbReference>
<proteinExistence type="predicted"/>
<name>A0AAV4MNG0_CAEEX</name>
<feature type="compositionally biased region" description="Basic and acidic residues" evidence="1">
    <location>
        <begin position="101"/>
        <end position="146"/>
    </location>
</feature>
<dbReference type="Proteomes" id="UP001054945">
    <property type="component" value="Unassembled WGS sequence"/>
</dbReference>
<gene>
    <name evidence="2" type="ORF">CEXT_306391</name>
</gene>
<feature type="compositionally biased region" description="Basic and acidic residues" evidence="1">
    <location>
        <begin position="154"/>
        <end position="168"/>
    </location>
</feature>
<accession>A0AAV4MNG0</accession>
<evidence type="ECO:0000313" key="2">
    <source>
        <dbReference type="EMBL" id="GIX73489.1"/>
    </source>
</evidence>
<comment type="caution">
    <text evidence="2">The sequence shown here is derived from an EMBL/GenBank/DDBJ whole genome shotgun (WGS) entry which is preliminary data.</text>
</comment>
<reference evidence="2 3" key="1">
    <citation type="submission" date="2021-06" db="EMBL/GenBank/DDBJ databases">
        <title>Caerostris extrusa draft genome.</title>
        <authorList>
            <person name="Kono N."/>
            <person name="Arakawa K."/>
        </authorList>
    </citation>
    <scope>NUCLEOTIDE SEQUENCE [LARGE SCALE GENOMIC DNA]</scope>
</reference>
<evidence type="ECO:0000313" key="3">
    <source>
        <dbReference type="Proteomes" id="UP001054945"/>
    </source>
</evidence>
<evidence type="ECO:0000256" key="1">
    <source>
        <dbReference type="SAM" id="MobiDB-lite"/>
    </source>
</evidence>
<sequence>MGAHTPKDIARDPVKLNQYHDENEIRSGRLRDVWEKNYAGEFKCPYDTRRKEFNCTDKYRYPHNCILSCTTPSVCDVWLENQPVEMVCYPRHAHTHHRQQHSHDQDDQHRHRHSHDQDDQHRHRHSHDQDDQHRHRHSHDQDDQHRQQNVYQPKHREPPRTDENEHEHTHCYEYELPKSDAIFVKHKETLEGLDKSIECAINDNELEEEIEGSLEYTESIVLCKSRVNRYLGNLNKLQELSSLNMSSVTTESERKPDQNTYDNCRKELKEYQTRVVLERDISKRELEKVQNENDVLLGKHIVKNPTHEK</sequence>
<dbReference type="AlphaFoldDB" id="A0AAV4MNG0"/>
<organism evidence="2 3">
    <name type="scientific">Caerostris extrusa</name>
    <name type="common">Bark spider</name>
    <name type="synonym">Caerostris bankana</name>
    <dbReference type="NCBI Taxonomy" id="172846"/>
    <lineage>
        <taxon>Eukaryota</taxon>
        <taxon>Metazoa</taxon>
        <taxon>Ecdysozoa</taxon>
        <taxon>Arthropoda</taxon>
        <taxon>Chelicerata</taxon>
        <taxon>Arachnida</taxon>
        <taxon>Araneae</taxon>
        <taxon>Araneomorphae</taxon>
        <taxon>Entelegynae</taxon>
        <taxon>Araneoidea</taxon>
        <taxon>Araneidae</taxon>
        <taxon>Caerostris</taxon>
    </lineage>
</organism>
<protein>
    <submittedName>
        <fullName evidence="2">Uncharacterized protein</fullName>
    </submittedName>
</protein>